<keyword evidence="4" id="KW-0479">Metal-binding</keyword>
<dbReference type="Pfam" id="PF00355">
    <property type="entry name" value="Rieske"/>
    <property type="match status" value="1"/>
</dbReference>
<dbReference type="InterPro" id="IPR016156">
    <property type="entry name" value="FAD/NAD-linked_Rdtase_dimer_sf"/>
</dbReference>
<evidence type="ECO:0000256" key="6">
    <source>
        <dbReference type="ARBA" id="ARBA00023002"/>
    </source>
</evidence>
<dbReference type="InterPro" id="IPR036922">
    <property type="entry name" value="Rieske_2Fe-2S_sf"/>
</dbReference>
<comment type="cofactor">
    <cofactor evidence="1">
        <name>FAD</name>
        <dbReference type="ChEBI" id="CHEBI:57692"/>
    </cofactor>
</comment>
<dbReference type="SUPFAM" id="SSF51905">
    <property type="entry name" value="FAD/NAD(P)-binding domain"/>
    <property type="match status" value="2"/>
</dbReference>
<accession>A0A4Y6UCJ8</accession>
<dbReference type="RefSeq" id="WP_141443553.1">
    <property type="nucleotide sequence ID" value="NZ_CP038231.1"/>
</dbReference>
<evidence type="ECO:0000256" key="5">
    <source>
        <dbReference type="ARBA" id="ARBA00022827"/>
    </source>
</evidence>
<organism evidence="11 12">
    <name type="scientific">Formicincola oecophyllae</name>
    <dbReference type="NCBI Taxonomy" id="2558361"/>
    <lineage>
        <taxon>Bacteria</taxon>
        <taxon>Pseudomonadati</taxon>
        <taxon>Pseudomonadota</taxon>
        <taxon>Alphaproteobacteria</taxon>
        <taxon>Acetobacterales</taxon>
        <taxon>Acetobacteraceae</taxon>
        <taxon>Formicincola</taxon>
    </lineage>
</organism>
<dbReference type="OrthoDB" id="7809559at2"/>
<dbReference type="PANTHER" id="PTHR43557:SF2">
    <property type="entry name" value="RIESKE DOMAIN-CONTAINING PROTEIN-RELATED"/>
    <property type="match status" value="1"/>
</dbReference>
<keyword evidence="6" id="KW-0560">Oxidoreductase</keyword>
<keyword evidence="2" id="KW-0285">Flavoprotein</keyword>
<feature type="region of interest" description="Disordered" evidence="9">
    <location>
        <begin position="556"/>
        <end position="607"/>
    </location>
</feature>
<protein>
    <submittedName>
        <fullName evidence="11">Rieske 2Fe-2S domain-containing protein</fullName>
    </submittedName>
</protein>
<dbReference type="KEGG" id="swf:E3E12_06200"/>
<keyword evidence="5" id="KW-0274">FAD</keyword>
<evidence type="ECO:0000256" key="4">
    <source>
        <dbReference type="ARBA" id="ARBA00022723"/>
    </source>
</evidence>
<dbReference type="EMBL" id="CP038231">
    <property type="protein sequence ID" value="QDH13845.1"/>
    <property type="molecule type" value="Genomic_DNA"/>
</dbReference>
<dbReference type="Gene3D" id="3.30.390.30">
    <property type="match status" value="1"/>
</dbReference>
<evidence type="ECO:0000259" key="10">
    <source>
        <dbReference type="PROSITE" id="PS51296"/>
    </source>
</evidence>
<dbReference type="PANTHER" id="PTHR43557">
    <property type="entry name" value="APOPTOSIS-INDUCING FACTOR 1"/>
    <property type="match status" value="1"/>
</dbReference>
<evidence type="ECO:0000313" key="11">
    <source>
        <dbReference type="EMBL" id="QDH13845.1"/>
    </source>
</evidence>
<keyword evidence="3" id="KW-0001">2Fe-2S</keyword>
<dbReference type="SUPFAM" id="SSF50022">
    <property type="entry name" value="ISP domain"/>
    <property type="match status" value="1"/>
</dbReference>
<name>A0A4Y6UCJ8_9PROT</name>
<evidence type="ECO:0000256" key="9">
    <source>
        <dbReference type="SAM" id="MobiDB-lite"/>
    </source>
</evidence>
<dbReference type="GO" id="GO:0051537">
    <property type="term" value="F:2 iron, 2 sulfur cluster binding"/>
    <property type="evidence" value="ECO:0007669"/>
    <property type="project" value="UniProtKB-KW"/>
</dbReference>
<dbReference type="GO" id="GO:0046872">
    <property type="term" value="F:metal ion binding"/>
    <property type="evidence" value="ECO:0007669"/>
    <property type="project" value="UniProtKB-KW"/>
</dbReference>
<dbReference type="InterPro" id="IPR023753">
    <property type="entry name" value="FAD/NAD-binding_dom"/>
</dbReference>
<dbReference type="InterPro" id="IPR028202">
    <property type="entry name" value="Reductase_C"/>
</dbReference>
<dbReference type="Proteomes" id="UP000318709">
    <property type="component" value="Chromosome"/>
</dbReference>
<feature type="compositionally biased region" description="Low complexity" evidence="9">
    <location>
        <begin position="39"/>
        <end position="49"/>
    </location>
</feature>
<dbReference type="Gene3D" id="3.50.50.60">
    <property type="entry name" value="FAD/NAD(P)-binding domain"/>
    <property type="match status" value="2"/>
</dbReference>
<reference evidence="11 12" key="1">
    <citation type="submission" date="2019-03" db="EMBL/GenBank/DDBJ databases">
        <title>The complete genome sequence of Swingsia_sp. F3b2 LMG30590(T).</title>
        <authorList>
            <person name="Chua K.-O."/>
            <person name="Chan K.-G."/>
            <person name="See-Too W.-S."/>
        </authorList>
    </citation>
    <scope>NUCLEOTIDE SEQUENCE [LARGE SCALE GENOMIC DNA]</scope>
    <source>
        <strain evidence="11 12">F3b2</strain>
    </source>
</reference>
<dbReference type="InterPro" id="IPR036188">
    <property type="entry name" value="FAD/NAD-bd_sf"/>
</dbReference>
<proteinExistence type="predicted"/>
<keyword evidence="12" id="KW-1185">Reference proteome</keyword>
<sequence>MSTPEQPQSTPSASTAPNKKPGEEAAPALLTFEGPHESPPAAGAGPLEEPGFKDVVALGDLKEGEMAPFTVDGVSMVLVLLGGEVHALGGKCPHRGAPMAQGAACHSLDHGPVVVCPWHKAVFSAATGALEQPPAFAPLPRYPVRVQVGRVQVRPVPLPVPEAPPTGGGQSVLVLGGGAAAASALYTLRELGFAGTVTLVHDEPELPYDRTVLCKSLLLADPKRIKAPLLLDKDWYAAHGVRCVHGHVTRFDAQTRRASLDDGLQLTASHVILAMGGQARMVPVPGCTLEGVYVLHNQAQARRIAATVTPDQAVVLVGGDLVCLEVAATLRQKGVGVTVVAPHPLPVAATFTIAVANRLVRLHEENGVAFVFDADLKAIYGAGSVFGVELSDGMRIPCTHVLVGAGELPQAEAVAGVEKSPEGAVVVDESMKAASHVYAVGDMASIRRGSEGGLFSPGHWRPAEIGGRVAALSIMGSPVRDLPVPWFWTQQYGRRVEYCGWGEPFDAVEVRGSLESFDFMAFCWQGSRVVGLVACGHTRAMCQAVVDFDRFVRDEAPQPPHLRPANPVITDAQAEGGQSATAGQRHGDGAPPSPPTLLPNPGAVGGE</sequence>
<evidence type="ECO:0000313" key="12">
    <source>
        <dbReference type="Proteomes" id="UP000318709"/>
    </source>
</evidence>
<dbReference type="GO" id="GO:0005737">
    <property type="term" value="C:cytoplasm"/>
    <property type="evidence" value="ECO:0007669"/>
    <property type="project" value="TreeGrafter"/>
</dbReference>
<evidence type="ECO:0000256" key="2">
    <source>
        <dbReference type="ARBA" id="ARBA00022630"/>
    </source>
</evidence>
<feature type="region of interest" description="Disordered" evidence="9">
    <location>
        <begin position="1"/>
        <end position="50"/>
    </location>
</feature>
<dbReference type="PRINTS" id="PR00411">
    <property type="entry name" value="PNDRDTASEI"/>
</dbReference>
<keyword evidence="8" id="KW-0411">Iron-sulfur</keyword>
<dbReference type="PROSITE" id="PS51296">
    <property type="entry name" value="RIESKE"/>
    <property type="match status" value="1"/>
</dbReference>
<gene>
    <name evidence="11" type="ORF">E3E12_06200</name>
</gene>
<dbReference type="SUPFAM" id="SSF55424">
    <property type="entry name" value="FAD/NAD-linked reductases, dimerisation (C-terminal) domain"/>
    <property type="match status" value="1"/>
</dbReference>
<dbReference type="GO" id="GO:0016651">
    <property type="term" value="F:oxidoreductase activity, acting on NAD(P)H"/>
    <property type="evidence" value="ECO:0007669"/>
    <property type="project" value="TreeGrafter"/>
</dbReference>
<feature type="compositionally biased region" description="Polar residues" evidence="9">
    <location>
        <begin position="1"/>
        <end position="17"/>
    </location>
</feature>
<feature type="domain" description="Rieske" evidence="10">
    <location>
        <begin position="53"/>
        <end position="153"/>
    </location>
</feature>
<dbReference type="InterPro" id="IPR017941">
    <property type="entry name" value="Rieske_2Fe-2S"/>
</dbReference>
<dbReference type="Gene3D" id="2.102.10.10">
    <property type="entry name" value="Rieske [2Fe-2S] iron-sulphur domain"/>
    <property type="match status" value="1"/>
</dbReference>
<evidence type="ECO:0000256" key="3">
    <source>
        <dbReference type="ARBA" id="ARBA00022714"/>
    </source>
</evidence>
<evidence type="ECO:0000256" key="7">
    <source>
        <dbReference type="ARBA" id="ARBA00023004"/>
    </source>
</evidence>
<evidence type="ECO:0000256" key="8">
    <source>
        <dbReference type="ARBA" id="ARBA00023014"/>
    </source>
</evidence>
<dbReference type="InterPro" id="IPR050446">
    <property type="entry name" value="FAD-oxidoreductase/Apoptosis"/>
</dbReference>
<dbReference type="PRINTS" id="PR00368">
    <property type="entry name" value="FADPNR"/>
</dbReference>
<dbReference type="AlphaFoldDB" id="A0A4Y6UCJ8"/>
<dbReference type="Pfam" id="PF14759">
    <property type="entry name" value="Reductase_C"/>
    <property type="match status" value="1"/>
</dbReference>
<evidence type="ECO:0000256" key="1">
    <source>
        <dbReference type="ARBA" id="ARBA00001974"/>
    </source>
</evidence>
<dbReference type="Pfam" id="PF07992">
    <property type="entry name" value="Pyr_redox_2"/>
    <property type="match status" value="1"/>
</dbReference>
<keyword evidence="7" id="KW-0408">Iron</keyword>